<dbReference type="PANTHER" id="PTHR10434:SF66">
    <property type="entry name" value="PHOSPHOLIPID_GLYCEROL ACYLTRANSFERASE DOMAIN-CONTAINING PROTEIN"/>
    <property type="match status" value="1"/>
</dbReference>
<evidence type="ECO:0000256" key="4">
    <source>
        <dbReference type="SAM" id="Phobius"/>
    </source>
</evidence>
<evidence type="ECO:0000256" key="3">
    <source>
        <dbReference type="ARBA" id="ARBA00023315"/>
    </source>
</evidence>
<evidence type="ECO:0000313" key="6">
    <source>
        <dbReference type="EMBL" id="MEJ5978499.1"/>
    </source>
</evidence>
<keyword evidence="4" id="KW-1133">Transmembrane helix</keyword>
<keyword evidence="7" id="KW-1185">Reference proteome</keyword>
<dbReference type="GO" id="GO:0016746">
    <property type="term" value="F:acyltransferase activity"/>
    <property type="evidence" value="ECO:0007669"/>
    <property type="project" value="UniProtKB-KW"/>
</dbReference>
<dbReference type="Pfam" id="PF01553">
    <property type="entry name" value="Acyltransferase"/>
    <property type="match status" value="1"/>
</dbReference>
<comment type="caution">
    <text evidence="6">The sequence shown here is derived from an EMBL/GenBank/DDBJ whole genome shotgun (WGS) entry which is preliminary data.</text>
</comment>
<keyword evidence="4" id="KW-0472">Membrane</keyword>
<comment type="pathway">
    <text evidence="1">Lipid metabolism.</text>
</comment>
<keyword evidence="4" id="KW-0812">Transmembrane</keyword>
<accession>A0ABU8S0I1</accession>
<name>A0ABU8S0I1_9SPHN</name>
<keyword evidence="2" id="KW-0808">Transferase</keyword>
<evidence type="ECO:0000256" key="1">
    <source>
        <dbReference type="ARBA" id="ARBA00005189"/>
    </source>
</evidence>
<organism evidence="6 7">
    <name type="scientific">Novosphingobium anseongense</name>
    <dbReference type="NCBI Taxonomy" id="3133436"/>
    <lineage>
        <taxon>Bacteria</taxon>
        <taxon>Pseudomonadati</taxon>
        <taxon>Pseudomonadota</taxon>
        <taxon>Alphaproteobacteria</taxon>
        <taxon>Sphingomonadales</taxon>
        <taxon>Sphingomonadaceae</taxon>
        <taxon>Novosphingobium</taxon>
    </lineage>
</organism>
<evidence type="ECO:0000313" key="7">
    <source>
        <dbReference type="Proteomes" id="UP001361239"/>
    </source>
</evidence>
<dbReference type="SUPFAM" id="SSF69593">
    <property type="entry name" value="Glycerol-3-phosphate (1)-acyltransferase"/>
    <property type="match status" value="1"/>
</dbReference>
<proteinExistence type="predicted"/>
<dbReference type="InterPro" id="IPR002123">
    <property type="entry name" value="Plipid/glycerol_acylTrfase"/>
</dbReference>
<feature type="domain" description="Phospholipid/glycerol acyltransferase" evidence="5">
    <location>
        <begin position="78"/>
        <end position="192"/>
    </location>
</feature>
<gene>
    <name evidence="6" type="ORF">WG901_17745</name>
</gene>
<keyword evidence="3 6" id="KW-0012">Acyltransferase</keyword>
<dbReference type="RefSeq" id="WP_339588442.1">
    <property type="nucleotide sequence ID" value="NZ_JBBHJZ010000004.1"/>
</dbReference>
<dbReference type="CDD" id="cd07989">
    <property type="entry name" value="LPLAT_AGPAT-like"/>
    <property type="match status" value="1"/>
</dbReference>
<evidence type="ECO:0000259" key="5">
    <source>
        <dbReference type="SMART" id="SM00563"/>
    </source>
</evidence>
<dbReference type="Proteomes" id="UP001361239">
    <property type="component" value="Unassembled WGS sequence"/>
</dbReference>
<protein>
    <submittedName>
        <fullName evidence="6">Lysophospholipid acyltransferase family protein</fullName>
    </submittedName>
</protein>
<dbReference type="SMART" id="SM00563">
    <property type="entry name" value="PlsC"/>
    <property type="match status" value="1"/>
</dbReference>
<dbReference type="PANTHER" id="PTHR10434">
    <property type="entry name" value="1-ACYL-SN-GLYCEROL-3-PHOSPHATE ACYLTRANSFERASE"/>
    <property type="match status" value="1"/>
</dbReference>
<evidence type="ECO:0000256" key="2">
    <source>
        <dbReference type="ARBA" id="ARBA00022679"/>
    </source>
</evidence>
<feature type="transmembrane region" description="Helical" evidence="4">
    <location>
        <begin position="16"/>
        <end position="39"/>
    </location>
</feature>
<sequence length="235" mass="25752">MADANRTRPGDVARSLVFYLVFYFGTVFYVLGSLAALALGRRAFIAAVDGWSAFHRVCARYLLGIRVVLEGELPTEGVLIALKHESFFEAIDLPHMLHRPAVIAKAELLRIPLWGLVGATYGLVGVERDQGAKALRTMLTTARKLVAEGRVLAIFPEGTRVPHGTRPELQSGFAGLYKLLALPVVPVAVNSGGLYHRRWKRPGTITLRVGETIPKGLPRDEIEARVRVAINVLNP</sequence>
<dbReference type="EMBL" id="JBBHJZ010000004">
    <property type="protein sequence ID" value="MEJ5978499.1"/>
    <property type="molecule type" value="Genomic_DNA"/>
</dbReference>
<reference evidence="6 7" key="1">
    <citation type="submission" date="2024-03" db="EMBL/GenBank/DDBJ databases">
        <authorList>
            <person name="Jo J.-H."/>
        </authorList>
    </citation>
    <scope>NUCLEOTIDE SEQUENCE [LARGE SCALE GENOMIC DNA]</scope>
    <source>
        <strain evidence="6 7">PS1R-30</strain>
    </source>
</reference>